<evidence type="ECO:0000259" key="1">
    <source>
        <dbReference type="Pfam" id="PF18293"/>
    </source>
</evidence>
<accession>A0A915PFL6</accession>
<dbReference type="AlphaFoldDB" id="A0A915PFL6"/>
<evidence type="ECO:0000313" key="2">
    <source>
        <dbReference type="Proteomes" id="UP000887581"/>
    </source>
</evidence>
<organism evidence="2 3">
    <name type="scientific">Setaria digitata</name>
    <dbReference type="NCBI Taxonomy" id="48799"/>
    <lineage>
        <taxon>Eukaryota</taxon>
        <taxon>Metazoa</taxon>
        <taxon>Ecdysozoa</taxon>
        <taxon>Nematoda</taxon>
        <taxon>Chromadorea</taxon>
        <taxon>Rhabditida</taxon>
        <taxon>Spirurina</taxon>
        <taxon>Spiruromorpha</taxon>
        <taxon>Filarioidea</taxon>
        <taxon>Setariidae</taxon>
        <taxon>Setaria</taxon>
    </lineage>
</organism>
<sequence>MQEQSDDEILNEWNPGTDMIVTLLSDKIKHLQEQENLERERMDVTAGNINQNQLQTDNCNLTMTMCQVDVLRDVLNTYLSEMAERSQASTEQRKKKRLTLIEQVAVFLQYKKIIAMTQIPEINLSFGSGTNGATKLNGQELMLLNSVNAVVNPVINFTENEQVRLRRLQASVEHGMRIVNDSRMRVISQHTGHDIKRLLDRVSNCDLLGKMPFWLENMNFIREMPFPPPARAVRCSASSFAIGGRTPDCSFDDQNSIYPGAKRTSLGQIKTTKQRFQYSVEPKSNGGLTENDELKMKTVDGKDDCCNATESQV</sequence>
<evidence type="ECO:0000313" key="3">
    <source>
        <dbReference type="WBParaSite" id="sdigi.contig133.g5009.t1"/>
    </source>
</evidence>
<dbReference type="InterPro" id="IPR041637">
    <property type="entry name" value="Caprin-1_dimer"/>
</dbReference>
<name>A0A915PFL6_9BILA</name>
<proteinExistence type="predicted"/>
<dbReference type="Proteomes" id="UP000887581">
    <property type="component" value="Unplaced"/>
</dbReference>
<reference evidence="3" key="1">
    <citation type="submission" date="2022-11" db="UniProtKB">
        <authorList>
            <consortium name="WormBaseParasite"/>
        </authorList>
    </citation>
    <scope>IDENTIFICATION</scope>
</reference>
<protein>
    <submittedName>
        <fullName evidence="3">Caprin-1 dimerization domain-containing protein</fullName>
    </submittedName>
</protein>
<feature type="domain" description="Caprin-1 dimerization" evidence="1">
    <location>
        <begin position="101"/>
        <end position="206"/>
    </location>
</feature>
<keyword evidence="2" id="KW-1185">Reference proteome</keyword>
<dbReference type="Pfam" id="PF18293">
    <property type="entry name" value="Caprin-1_dimer"/>
    <property type="match status" value="1"/>
</dbReference>
<dbReference type="WBParaSite" id="sdigi.contig133.g5009.t1">
    <property type="protein sequence ID" value="sdigi.contig133.g5009.t1"/>
    <property type="gene ID" value="sdigi.contig133.g5009"/>
</dbReference>